<dbReference type="Proteomes" id="UP001473302">
    <property type="component" value="Unassembled WGS sequence"/>
</dbReference>
<gene>
    <name evidence="1" type="ORF">MFLAVUS_008705</name>
</gene>
<dbReference type="EMBL" id="BAABUK010000024">
    <property type="protein sequence ID" value="GAA5815199.1"/>
    <property type="molecule type" value="Genomic_DNA"/>
</dbReference>
<sequence length="94" mass="10645">MLEECTAVVGSCPFNAELSNNTSEAEVEAAIKEIKDIVILSVVKSQEINWVFITQAEAYYREKSLDDVAQTYILSLWNLTCRSEKKERALVTKK</sequence>
<evidence type="ECO:0000313" key="1">
    <source>
        <dbReference type="EMBL" id="GAA5815199.1"/>
    </source>
</evidence>
<accession>A0ABP9Z7Y0</accession>
<comment type="caution">
    <text evidence="1">The sequence shown here is derived from an EMBL/GenBank/DDBJ whole genome shotgun (WGS) entry which is preliminary data.</text>
</comment>
<name>A0ABP9Z7Y0_9FUNG</name>
<reference evidence="1 2" key="1">
    <citation type="submission" date="2024-04" db="EMBL/GenBank/DDBJ databases">
        <title>genome sequences of Mucor flavus KT1a and Helicostylum pulchrum KT1b strains isolated from the surface of a dry-aged beef.</title>
        <authorList>
            <person name="Toyotome T."/>
            <person name="Hosono M."/>
            <person name="Torimaru M."/>
            <person name="Fukuda K."/>
            <person name="Mikami N."/>
        </authorList>
    </citation>
    <scope>NUCLEOTIDE SEQUENCE [LARGE SCALE GENOMIC DNA]</scope>
    <source>
        <strain evidence="1 2">KT1a</strain>
    </source>
</reference>
<evidence type="ECO:0000313" key="2">
    <source>
        <dbReference type="Proteomes" id="UP001473302"/>
    </source>
</evidence>
<proteinExistence type="predicted"/>
<keyword evidence="2" id="KW-1185">Reference proteome</keyword>
<organism evidence="1 2">
    <name type="scientific">Mucor flavus</name>
    <dbReference type="NCBI Taxonomy" id="439312"/>
    <lineage>
        <taxon>Eukaryota</taxon>
        <taxon>Fungi</taxon>
        <taxon>Fungi incertae sedis</taxon>
        <taxon>Mucoromycota</taxon>
        <taxon>Mucoromycotina</taxon>
        <taxon>Mucoromycetes</taxon>
        <taxon>Mucorales</taxon>
        <taxon>Mucorineae</taxon>
        <taxon>Mucoraceae</taxon>
        <taxon>Mucor</taxon>
    </lineage>
</organism>
<protein>
    <submittedName>
        <fullName evidence="1">Uncharacterized protein</fullName>
    </submittedName>
</protein>